<comment type="cofactor">
    <cofactor evidence="1">
        <name>FMN</name>
        <dbReference type="ChEBI" id="CHEBI:58210"/>
    </cofactor>
</comment>
<evidence type="ECO:0000256" key="11">
    <source>
        <dbReference type="ARBA" id="ARBA00031155"/>
    </source>
</evidence>
<evidence type="ECO:0000256" key="8">
    <source>
        <dbReference type="ARBA" id="ARBA00022741"/>
    </source>
</evidence>
<sequence precursor="true">MPAARFALYRLIRPIVQAPLAGGPSTPALAAAVSEAGGLGFLAAGYKRVDDVADEIVAVRAATRRPFGLNLFVPSGQPADDATVAPYVAALRTEAERHGVALGEPRHDDDGWQQKLTLVHELRPDVVSFTFGCPSGEQIAALHADGIAAWVTITTPDEARTAAAAGADALVVQGAEAGGHRGTFDDAAPAAIGLLALLQLVTAAVEPPLVGAGGVMNGAGVAAALAAGARAVQLGSAFMLTPEAGTSAPHRAALAAPGDTVLTRAFSGRTARGIVNRFLAEHDEGAPRAYPEVHHLTAPLRAAARERGDADALNLWAGQAHELAEAVPAGDIVRRLADDARDALRVAAERAGA</sequence>
<comment type="similarity">
    <text evidence="3">Belongs to the nitronate monooxygenase family. NMO class I subfamily.</text>
</comment>
<keyword evidence="5" id="KW-0216">Detoxification</keyword>
<keyword evidence="14" id="KW-1185">Reference proteome</keyword>
<proteinExistence type="inferred from homology"/>
<dbReference type="RefSeq" id="WP_012935247.1">
    <property type="nucleotide sequence ID" value="NC_013739.1"/>
</dbReference>
<dbReference type="OrthoDB" id="9778912at2"/>
<dbReference type="Proteomes" id="UP000008229">
    <property type="component" value="Chromosome"/>
</dbReference>
<evidence type="ECO:0000256" key="9">
    <source>
        <dbReference type="ARBA" id="ARBA00023002"/>
    </source>
</evidence>
<dbReference type="GO" id="GO:0000166">
    <property type="term" value="F:nucleotide binding"/>
    <property type="evidence" value="ECO:0007669"/>
    <property type="project" value="UniProtKB-KW"/>
</dbReference>
<dbReference type="SUPFAM" id="SSF51412">
    <property type="entry name" value="Inosine monophosphate dehydrogenase (IMPDH)"/>
    <property type="match status" value="1"/>
</dbReference>
<dbReference type="CDD" id="cd04730">
    <property type="entry name" value="NPD_like"/>
    <property type="match status" value="1"/>
</dbReference>
<comment type="catalytic activity">
    <reaction evidence="12">
        <text>3 propionate 3-nitronate + 3 O2 + H2O = 3 3-oxopropanoate + 2 nitrate + nitrite + H2O2 + 3 H(+)</text>
        <dbReference type="Rhea" id="RHEA:57332"/>
        <dbReference type="ChEBI" id="CHEBI:15377"/>
        <dbReference type="ChEBI" id="CHEBI:15378"/>
        <dbReference type="ChEBI" id="CHEBI:15379"/>
        <dbReference type="ChEBI" id="CHEBI:16240"/>
        <dbReference type="ChEBI" id="CHEBI:16301"/>
        <dbReference type="ChEBI" id="CHEBI:17632"/>
        <dbReference type="ChEBI" id="CHEBI:33190"/>
        <dbReference type="ChEBI" id="CHEBI:136067"/>
    </reaction>
</comment>
<dbReference type="EMBL" id="CP001854">
    <property type="protein sequence ID" value="ADB52196.1"/>
    <property type="molecule type" value="Genomic_DNA"/>
</dbReference>
<keyword evidence="7" id="KW-0288">FMN</keyword>
<dbReference type="STRING" id="469383.Cwoe_3779"/>
<organism evidence="13 14">
    <name type="scientific">Conexibacter woesei (strain DSM 14684 / CCUG 47730 / CIP 108061 / JCM 11494 / NBRC 100937 / ID131577)</name>
    <dbReference type="NCBI Taxonomy" id="469383"/>
    <lineage>
        <taxon>Bacteria</taxon>
        <taxon>Bacillati</taxon>
        <taxon>Actinomycetota</taxon>
        <taxon>Thermoleophilia</taxon>
        <taxon>Solirubrobacterales</taxon>
        <taxon>Conexibacteraceae</taxon>
        <taxon>Conexibacter</taxon>
    </lineage>
</organism>
<dbReference type="GO" id="GO:0051213">
    <property type="term" value="F:dioxygenase activity"/>
    <property type="evidence" value="ECO:0007669"/>
    <property type="project" value="UniProtKB-KW"/>
</dbReference>
<evidence type="ECO:0000256" key="1">
    <source>
        <dbReference type="ARBA" id="ARBA00001917"/>
    </source>
</evidence>
<evidence type="ECO:0000256" key="7">
    <source>
        <dbReference type="ARBA" id="ARBA00022643"/>
    </source>
</evidence>
<dbReference type="GO" id="GO:0018580">
    <property type="term" value="F:nitronate monooxygenase activity"/>
    <property type="evidence" value="ECO:0007669"/>
    <property type="project" value="InterPro"/>
</dbReference>
<dbReference type="InterPro" id="IPR013785">
    <property type="entry name" value="Aldolase_TIM"/>
</dbReference>
<comment type="function">
    <text evidence="2">Nitronate monooxygenase that uses molecular oxygen to catalyze the oxidative denitrification of alkyl nitronates. Acts on propionate 3-nitronate (P3N), the presumed physiological substrate. Probably functions in the detoxification of P3N, a metabolic poison produced by plants and fungi as a defense mechanism.</text>
</comment>
<dbReference type="InterPro" id="IPR004136">
    <property type="entry name" value="NMO"/>
</dbReference>
<evidence type="ECO:0000256" key="5">
    <source>
        <dbReference type="ARBA" id="ARBA00022575"/>
    </source>
</evidence>
<dbReference type="PANTHER" id="PTHR42747:SF3">
    <property type="entry name" value="NITRONATE MONOOXYGENASE-RELATED"/>
    <property type="match status" value="1"/>
</dbReference>
<evidence type="ECO:0000256" key="6">
    <source>
        <dbReference type="ARBA" id="ARBA00022630"/>
    </source>
</evidence>
<evidence type="ECO:0000313" key="13">
    <source>
        <dbReference type="EMBL" id="ADB52196.1"/>
    </source>
</evidence>
<keyword evidence="10" id="KW-0503">Monooxygenase</keyword>
<dbReference type="FunFam" id="3.20.20.70:FF:000154">
    <property type="entry name" value="Probable nitronate monooxygenase"/>
    <property type="match status" value="1"/>
</dbReference>
<dbReference type="KEGG" id="cwo:Cwoe_3779"/>
<evidence type="ECO:0000256" key="12">
    <source>
        <dbReference type="ARBA" id="ARBA00049401"/>
    </source>
</evidence>
<accession>D3F2D0</accession>
<keyword evidence="8" id="KW-0547">Nucleotide-binding</keyword>
<protein>
    <recommendedName>
        <fullName evidence="4">Probable nitronate monooxygenase</fullName>
    </recommendedName>
    <alternativeName>
        <fullName evidence="11">Propionate 3-nitronate monooxygenase</fullName>
    </alternativeName>
</protein>
<gene>
    <name evidence="13" type="ordered locus">Cwoe_3779</name>
</gene>
<reference evidence="14" key="2">
    <citation type="submission" date="2010-01" db="EMBL/GenBank/DDBJ databases">
        <title>The complete genome of Conexibacter woesei DSM 14684.</title>
        <authorList>
            <consortium name="US DOE Joint Genome Institute (JGI-PGF)"/>
            <person name="Lucas S."/>
            <person name="Copeland A."/>
            <person name="Lapidus A."/>
            <person name="Glavina del Rio T."/>
            <person name="Dalin E."/>
            <person name="Tice H."/>
            <person name="Bruce D."/>
            <person name="Goodwin L."/>
            <person name="Pitluck S."/>
            <person name="Kyrpides N."/>
            <person name="Mavromatis K."/>
            <person name="Ivanova N."/>
            <person name="Mikhailova N."/>
            <person name="Chertkov O."/>
            <person name="Brettin T."/>
            <person name="Detter J.C."/>
            <person name="Han C."/>
            <person name="Larimer F."/>
            <person name="Land M."/>
            <person name="Hauser L."/>
            <person name="Markowitz V."/>
            <person name="Cheng J.-F."/>
            <person name="Hugenholtz P."/>
            <person name="Woyke T."/>
            <person name="Wu D."/>
            <person name="Pukall R."/>
            <person name="Steenblock K."/>
            <person name="Schneider S."/>
            <person name="Klenk H.-P."/>
            <person name="Eisen J.A."/>
        </authorList>
    </citation>
    <scope>NUCLEOTIDE SEQUENCE [LARGE SCALE GENOMIC DNA]</scope>
    <source>
        <strain evidence="14">DSM 14684 / CIP 108061 / JCM 11494 / NBRC 100937 / ID131577</strain>
    </source>
</reference>
<evidence type="ECO:0000313" key="14">
    <source>
        <dbReference type="Proteomes" id="UP000008229"/>
    </source>
</evidence>
<dbReference type="HOGENOM" id="CLU_038732_5_1_11"/>
<evidence type="ECO:0000256" key="3">
    <source>
        <dbReference type="ARBA" id="ARBA00009881"/>
    </source>
</evidence>
<dbReference type="PANTHER" id="PTHR42747">
    <property type="entry name" value="NITRONATE MONOOXYGENASE-RELATED"/>
    <property type="match status" value="1"/>
</dbReference>
<dbReference type="Pfam" id="PF03060">
    <property type="entry name" value="NMO"/>
    <property type="match status" value="1"/>
</dbReference>
<keyword evidence="9" id="KW-0560">Oxidoreductase</keyword>
<dbReference type="eggNOG" id="COG2070">
    <property type="taxonomic scope" value="Bacteria"/>
</dbReference>
<name>D3F2D0_CONWI</name>
<evidence type="ECO:0000256" key="10">
    <source>
        <dbReference type="ARBA" id="ARBA00023033"/>
    </source>
</evidence>
<evidence type="ECO:0000256" key="4">
    <source>
        <dbReference type="ARBA" id="ARBA00013457"/>
    </source>
</evidence>
<evidence type="ECO:0000256" key="2">
    <source>
        <dbReference type="ARBA" id="ARBA00003535"/>
    </source>
</evidence>
<keyword evidence="13" id="KW-0223">Dioxygenase</keyword>
<keyword evidence="6" id="KW-0285">Flavoprotein</keyword>
<reference evidence="13 14" key="1">
    <citation type="journal article" date="2010" name="Stand. Genomic Sci.">
        <title>Complete genome sequence of Conexibacter woesei type strain (ID131577).</title>
        <authorList>
            <person name="Pukall R."/>
            <person name="Lapidus A."/>
            <person name="Glavina Del Rio T."/>
            <person name="Copeland A."/>
            <person name="Tice H."/>
            <person name="Cheng J.-F."/>
            <person name="Lucas S."/>
            <person name="Chen F."/>
            <person name="Nolan M."/>
            <person name="Bruce D."/>
            <person name="Goodwin L."/>
            <person name="Pitluck S."/>
            <person name="Mavromatis K."/>
            <person name="Ivanova N."/>
            <person name="Ovchinnikova G."/>
            <person name="Pati A."/>
            <person name="Chen A."/>
            <person name="Palaniappan K."/>
            <person name="Land M."/>
            <person name="Hauser L."/>
            <person name="Chang Y.-J."/>
            <person name="Jeffries C.D."/>
            <person name="Chain P."/>
            <person name="Meincke L."/>
            <person name="Sims D."/>
            <person name="Brettin T."/>
            <person name="Detter J.C."/>
            <person name="Rohde M."/>
            <person name="Goeker M."/>
            <person name="Bristow J."/>
            <person name="Eisen J.A."/>
            <person name="Markowitz V."/>
            <person name="Kyrpides N.C."/>
            <person name="Klenk H.-P."/>
            <person name="Hugenholtz P."/>
        </authorList>
    </citation>
    <scope>NUCLEOTIDE SEQUENCE [LARGE SCALE GENOMIC DNA]</scope>
    <source>
        <strain evidence="14">DSM 14684 / CIP 108061 / JCM 11494 / NBRC 100937 / ID131577</strain>
    </source>
</reference>
<dbReference type="GO" id="GO:0009636">
    <property type="term" value="P:response to toxic substance"/>
    <property type="evidence" value="ECO:0007669"/>
    <property type="project" value="UniProtKB-KW"/>
</dbReference>
<dbReference type="Gene3D" id="3.20.20.70">
    <property type="entry name" value="Aldolase class I"/>
    <property type="match status" value="1"/>
</dbReference>
<dbReference type="AlphaFoldDB" id="D3F2D0"/>